<dbReference type="PROSITE" id="PS50088">
    <property type="entry name" value="ANK_REPEAT"/>
    <property type="match status" value="2"/>
</dbReference>
<reference evidence="2" key="1">
    <citation type="submission" date="2021-01" db="EMBL/GenBank/DDBJ databases">
        <authorList>
            <person name="Corre E."/>
            <person name="Pelletier E."/>
            <person name="Niang G."/>
            <person name="Scheremetjew M."/>
            <person name="Finn R."/>
            <person name="Kale V."/>
            <person name="Holt S."/>
            <person name="Cochrane G."/>
            <person name="Meng A."/>
            <person name="Brown T."/>
            <person name="Cohen L."/>
        </authorList>
    </citation>
    <scope>NUCLEOTIDE SEQUENCE</scope>
    <source>
        <strain evidence="2">UIO037</strain>
    </source>
</reference>
<accession>A0A7S4HSV7</accession>
<keyword evidence="1" id="KW-0040">ANK repeat</keyword>
<dbReference type="InterPro" id="IPR036770">
    <property type="entry name" value="Ankyrin_rpt-contain_sf"/>
</dbReference>
<proteinExistence type="predicted"/>
<dbReference type="EMBL" id="HBKO01013323">
    <property type="protein sequence ID" value="CAE2208441.1"/>
    <property type="molecule type" value="Transcribed_RNA"/>
</dbReference>
<dbReference type="SUPFAM" id="SSF48403">
    <property type="entry name" value="Ankyrin repeat"/>
    <property type="match status" value="1"/>
</dbReference>
<feature type="repeat" description="ANK" evidence="1">
    <location>
        <begin position="38"/>
        <end position="70"/>
    </location>
</feature>
<dbReference type="SMART" id="SM00248">
    <property type="entry name" value="ANK"/>
    <property type="match status" value="2"/>
</dbReference>
<evidence type="ECO:0008006" key="3">
    <source>
        <dbReference type="Google" id="ProtNLM"/>
    </source>
</evidence>
<organism evidence="2">
    <name type="scientific">Prymnesium polylepis</name>
    <dbReference type="NCBI Taxonomy" id="72548"/>
    <lineage>
        <taxon>Eukaryota</taxon>
        <taxon>Haptista</taxon>
        <taxon>Haptophyta</taxon>
        <taxon>Prymnesiophyceae</taxon>
        <taxon>Prymnesiales</taxon>
        <taxon>Prymnesiaceae</taxon>
        <taxon>Prymnesium</taxon>
    </lineage>
</organism>
<dbReference type="Pfam" id="PF12796">
    <property type="entry name" value="Ank_2"/>
    <property type="match status" value="1"/>
</dbReference>
<evidence type="ECO:0000313" key="2">
    <source>
        <dbReference type="EMBL" id="CAE2208441.1"/>
    </source>
</evidence>
<evidence type="ECO:0000256" key="1">
    <source>
        <dbReference type="PROSITE-ProRule" id="PRU00023"/>
    </source>
</evidence>
<dbReference type="PROSITE" id="PS50297">
    <property type="entry name" value="ANK_REP_REGION"/>
    <property type="match status" value="2"/>
</dbReference>
<dbReference type="InterPro" id="IPR002110">
    <property type="entry name" value="Ankyrin_rpt"/>
</dbReference>
<gene>
    <name evidence="2" type="ORF">CPOL0286_LOCUS5962</name>
</gene>
<dbReference type="AlphaFoldDB" id="A0A7S4HSV7"/>
<sequence length="185" mass="19423">MRPLHGAAFRGQTKAIKALLTAGASVEMQTSEPLGSEVTLTPLQLAVGEGHTEAIKVLVAAGATVDAQVVGMARNENVRQALIETQKALGDERGAHGVRKQALQSASLLSFGASSGMSTLLATLGIEEALPAAAAWFAKEGATSLNDIVELDLIDDFVAALDLKRVPALKLAQAMKQKRKERDEL</sequence>
<feature type="repeat" description="ANK" evidence="1">
    <location>
        <begin position="1"/>
        <end position="31"/>
    </location>
</feature>
<name>A0A7S4HSV7_9EUKA</name>
<protein>
    <recommendedName>
        <fullName evidence="3">SAM domain-containing protein</fullName>
    </recommendedName>
</protein>
<dbReference type="Gene3D" id="1.25.40.20">
    <property type="entry name" value="Ankyrin repeat-containing domain"/>
    <property type="match status" value="1"/>
</dbReference>